<dbReference type="Proteomes" id="UP000044616">
    <property type="component" value="Unassembled WGS sequence"/>
</dbReference>
<dbReference type="PANTHER" id="PTHR37804">
    <property type="entry name" value="CDAA REGULATORY PROTEIN CDAR"/>
    <property type="match status" value="1"/>
</dbReference>
<organism evidence="1 2">
    <name type="scientific">Staphylococcus schweitzeri</name>
    <dbReference type="NCBI Taxonomy" id="1654388"/>
    <lineage>
        <taxon>Bacteria</taxon>
        <taxon>Bacillati</taxon>
        <taxon>Bacillota</taxon>
        <taxon>Bacilli</taxon>
        <taxon>Bacillales</taxon>
        <taxon>Staphylococcaceae</taxon>
        <taxon>Staphylococcus</taxon>
    </lineage>
</organism>
<dbReference type="PANTHER" id="PTHR37804:SF1">
    <property type="entry name" value="CDAA REGULATORY PROTEIN CDAR"/>
    <property type="match status" value="1"/>
</dbReference>
<dbReference type="AlphaFoldDB" id="A0A077W4Q8"/>
<dbReference type="InterPro" id="IPR053154">
    <property type="entry name" value="c-di-AMP_regulator"/>
</dbReference>
<reference evidence="1 2" key="1">
    <citation type="submission" date="2014-05" db="EMBL/GenBank/DDBJ databases">
        <authorList>
            <person name="Aslett A.Martin."/>
            <person name="De Silva Nishadi"/>
        </authorList>
    </citation>
    <scope>NUCLEOTIDE SEQUENCE [LARGE SCALE GENOMIC DNA]</scope>
</reference>
<dbReference type="Pfam" id="PF07949">
    <property type="entry name" value="YbbR"/>
    <property type="match status" value="3"/>
</dbReference>
<accession>A0A077W4Q8</accession>
<gene>
    <name evidence="1" type="ORF">ERS140147_02332</name>
</gene>
<dbReference type="EMBL" id="CCEH01000026">
    <property type="protein sequence ID" value="CDR29131.1"/>
    <property type="molecule type" value="Genomic_DNA"/>
</dbReference>
<name>A0A077W4Q8_9STAP</name>
<evidence type="ECO:0000313" key="1">
    <source>
        <dbReference type="EMBL" id="CDR29131.1"/>
    </source>
</evidence>
<dbReference type="Gene3D" id="2.170.120.30">
    <property type="match status" value="1"/>
</dbReference>
<evidence type="ECO:0000313" key="2">
    <source>
        <dbReference type="Proteomes" id="UP000044616"/>
    </source>
</evidence>
<dbReference type="InterPro" id="IPR012505">
    <property type="entry name" value="YbbR"/>
</dbReference>
<dbReference type="RefSeq" id="WP_047450376.1">
    <property type="nucleotide sequence ID" value="NZ_CCEH01000026.1"/>
</dbReference>
<dbReference type="Gene3D" id="2.170.120.40">
    <property type="entry name" value="YbbR-like domain"/>
    <property type="match status" value="2"/>
</dbReference>
<protein>
    <submittedName>
        <fullName evidence="1">YbbR-like family protein</fullName>
    </submittedName>
</protein>
<sequence>MLESKWGLRFIAFLLALFFFLSVNNVFGNIFNTGNLGQKSNKTIQDVPVEILYNSKDLHLTKAPESVNVTISGPQSKILKIENPEDLRVVIDLTNAKAGKYQEKYQVKGLADDIHYSVKPKVANITLENKVTKKMTVQPDVSQSDIDSLYKITKQEVSPQTVKVTGGEDQLKEIAYLKATFKSNKKITGDTKDVADVTAFDKKLNKLNVSIQPNEVNLQVKVAPFSKKVKVNVKQKGSLADDKELSSIDLEDKEIEIFGSRDDLQNISEVDAEVDLDGISESTEKTVKIDLPDGVTKAEPSETKAYINIK</sequence>
<proteinExistence type="predicted"/>